<accession>A0A7Z0ILE6</accession>
<organism evidence="6 7">
    <name type="scientific">Naumannella cuiyingiana</name>
    <dbReference type="NCBI Taxonomy" id="1347891"/>
    <lineage>
        <taxon>Bacteria</taxon>
        <taxon>Bacillati</taxon>
        <taxon>Actinomycetota</taxon>
        <taxon>Actinomycetes</taxon>
        <taxon>Propionibacteriales</taxon>
        <taxon>Propionibacteriaceae</taxon>
        <taxon>Naumannella</taxon>
    </lineage>
</organism>
<comment type="caution">
    <text evidence="6">The sequence shown here is derived from an EMBL/GenBank/DDBJ whole genome shotgun (WGS) entry which is preliminary data.</text>
</comment>
<proteinExistence type="inferred from homology"/>
<gene>
    <name evidence="6" type="ORF">GGQ54_002129</name>
</gene>
<dbReference type="PANTHER" id="PTHR30346:SF28">
    <property type="entry name" value="HTH-TYPE TRANSCRIPTIONAL REGULATOR CYNR"/>
    <property type="match status" value="1"/>
</dbReference>
<evidence type="ECO:0000256" key="2">
    <source>
        <dbReference type="ARBA" id="ARBA00023015"/>
    </source>
</evidence>
<keyword evidence="2" id="KW-0805">Transcription regulation</keyword>
<keyword evidence="4" id="KW-0804">Transcription</keyword>
<evidence type="ECO:0000256" key="3">
    <source>
        <dbReference type="ARBA" id="ARBA00023125"/>
    </source>
</evidence>
<dbReference type="AlphaFoldDB" id="A0A7Z0ILE6"/>
<dbReference type="PANTHER" id="PTHR30346">
    <property type="entry name" value="TRANSCRIPTIONAL DUAL REGULATOR HCAR-RELATED"/>
    <property type="match status" value="1"/>
</dbReference>
<dbReference type="EMBL" id="JACBZS010000001">
    <property type="protein sequence ID" value="NYI71569.1"/>
    <property type="molecule type" value="Genomic_DNA"/>
</dbReference>
<evidence type="ECO:0000259" key="5">
    <source>
        <dbReference type="PROSITE" id="PS50931"/>
    </source>
</evidence>
<evidence type="ECO:0000313" key="6">
    <source>
        <dbReference type="EMBL" id="NYI71569.1"/>
    </source>
</evidence>
<dbReference type="GO" id="GO:0003677">
    <property type="term" value="F:DNA binding"/>
    <property type="evidence" value="ECO:0007669"/>
    <property type="project" value="UniProtKB-KW"/>
</dbReference>
<dbReference type="InterPro" id="IPR000847">
    <property type="entry name" value="LysR_HTH_N"/>
</dbReference>
<dbReference type="PROSITE" id="PS50931">
    <property type="entry name" value="HTH_LYSR"/>
    <property type="match status" value="1"/>
</dbReference>
<keyword evidence="3 6" id="KW-0238">DNA-binding</keyword>
<feature type="domain" description="HTH lysR-type" evidence="5">
    <location>
        <begin position="1"/>
        <end position="59"/>
    </location>
</feature>
<dbReference type="GO" id="GO:0032993">
    <property type="term" value="C:protein-DNA complex"/>
    <property type="evidence" value="ECO:0007669"/>
    <property type="project" value="TreeGrafter"/>
</dbReference>
<reference evidence="6 7" key="1">
    <citation type="submission" date="2020-07" db="EMBL/GenBank/DDBJ databases">
        <title>Sequencing the genomes of 1000 actinobacteria strains.</title>
        <authorList>
            <person name="Klenk H.-P."/>
        </authorList>
    </citation>
    <scope>NUCLEOTIDE SEQUENCE [LARGE SCALE GENOMIC DNA]</scope>
    <source>
        <strain evidence="6 7">DSM 103164</strain>
    </source>
</reference>
<evidence type="ECO:0000256" key="1">
    <source>
        <dbReference type="ARBA" id="ARBA00009437"/>
    </source>
</evidence>
<dbReference type="RefSeq" id="WP_179445377.1">
    <property type="nucleotide sequence ID" value="NZ_JACBZS010000001.1"/>
</dbReference>
<dbReference type="SUPFAM" id="SSF46785">
    <property type="entry name" value="Winged helix' DNA-binding domain"/>
    <property type="match status" value="1"/>
</dbReference>
<dbReference type="InterPro" id="IPR036388">
    <property type="entry name" value="WH-like_DNA-bd_sf"/>
</dbReference>
<evidence type="ECO:0000313" key="7">
    <source>
        <dbReference type="Proteomes" id="UP000527616"/>
    </source>
</evidence>
<name>A0A7Z0ILE6_9ACTN</name>
<sequence length="294" mass="31439">MDLLESLRSFCAVAAERSFTRGAERCGQPQPVASRRIAGLEERLGVPLLIRTSRRVELTPDGERLQPLAQELLARADRIERLFADDGPVLVLGVPPGVTARARAAIRRGFAGREVVFVADDPAGRAELLQAGSAHLALVPVAPDGAEICVPLGIAQHSPAGTPRAFFLDQLRRPVRERAHPPRALHLLAEDDVPAVRDRLRDAVFAAGLRADQLIISTPAAEAWTRVHERGDVVVASAAEADREELAWSPPGRLDLARGYRLAGPAELTAGDRAALLGRLASGLGGRVRGRDAA</sequence>
<comment type="similarity">
    <text evidence="1">Belongs to the LysR transcriptional regulatory family.</text>
</comment>
<dbReference type="Pfam" id="PF00126">
    <property type="entry name" value="HTH_1"/>
    <property type="match status" value="1"/>
</dbReference>
<dbReference type="Gene3D" id="1.10.10.10">
    <property type="entry name" value="Winged helix-like DNA-binding domain superfamily/Winged helix DNA-binding domain"/>
    <property type="match status" value="1"/>
</dbReference>
<dbReference type="GO" id="GO:0003700">
    <property type="term" value="F:DNA-binding transcription factor activity"/>
    <property type="evidence" value="ECO:0007669"/>
    <property type="project" value="InterPro"/>
</dbReference>
<dbReference type="FunFam" id="1.10.10.10:FF:000001">
    <property type="entry name" value="LysR family transcriptional regulator"/>
    <property type="match status" value="1"/>
</dbReference>
<keyword evidence="7" id="KW-1185">Reference proteome</keyword>
<evidence type="ECO:0000256" key="4">
    <source>
        <dbReference type="ARBA" id="ARBA00023163"/>
    </source>
</evidence>
<dbReference type="InterPro" id="IPR036390">
    <property type="entry name" value="WH_DNA-bd_sf"/>
</dbReference>
<protein>
    <submittedName>
        <fullName evidence="6">DNA-binding transcriptional LysR family regulator</fullName>
    </submittedName>
</protein>
<dbReference type="Proteomes" id="UP000527616">
    <property type="component" value="Unassembled WGS sequence"/>
</dbReference>